<keyword evidence="1" id="KW-0812">Transmembrane</keyword>
<feature type="transmembrane region" description="Helical" evidence="1">
    <location>
        <begin position="65"/>
        <end position="89"/>
    </location>
</feature>
<feature type="transmembrane region" description="Helical" evidence="1">
    <location>
        <begin position="6"/>
        <end position="23"/>
    </location>
</feature>
<organism evidence="2 3">
    <name type="scientific">Mesomycoplasma dispar</name>
    <dbReference type="NCBI Taxonomy" id="86660"/>
    <lineage>
        <taxon>Bacteria</taxon>
        <taxon>Bacillati</taxon>
        <taxon>Mycoplasmatota</taxon>
        <taxon>Mycoplasmoidales</taxon>
        <taxon>Metamycoplasmataceae</taxon>
        <taxon>Mesomycoplasma</taxon>
    </lineage>
</organism>
<name>A0ABM6PRB0_9BACT</name>
<dbReference type="EMBL" id="CP024161">
    <property type="protein sequence ID" value="ATP59752.1"/>
    <property type="molecule type" value="Genomic_DNA"/>
</dbReference>
<dbReference type="RefSeq" id="WP_044635479.1">
    <property type="nucleotide sequence ID" value="NZ_CP024161.1"/>
</dbReference>
<protein>
    <submittedName>
        <fullName evidence="2">Uncharacterized protein</fullName>
    </submittedName>
</protein>
<proteinExistence type="predicted"/>
<accession>A0ABM6PRB0</accession>
<feature type="transmembrane region" description="Helical" evidence="1">
    <location>
        <begin position="101"/>
        <end position="120"/>
    </location>
</feature>
<sequence length="236" mass="28845">MIFFNISIILKFLGHKFLINFYFRKVFKFFLKLEEKEKLEINQIFLLGYEKAKEIISKNKLKIKILTIIISLIVLSEITFFILYKIYIYHPKIFLFIHPESFVLLTFQTIFLPLFIYFRLSVRKKLLIKFEEKIKNFNFVVGDNYFFDEDYENFELPETKIPRKSGNLHSKNDYYPLSFIILRKYFYLWKLKTDELINLYYFLIWGSHLQESDTTTTSYQFLYKDFVTVLKNEKGR</sequence>
<dbReference type="Proteomes" id="UP000224629">
    <property type="component" value="Chromosome"/>
</dbReference>
<evidence type="ECO:0000313" key="3">
    <source>
        <dbReference type="Proteomes" id="UP000224629"/>
    </source>
</evidence>
<evidence type="ECO:0000256" key="1">
    <source>
        <dbReference type="SAM" id="Phobius"/>
    </source>
</evidence>
<reference evidence="2" key="1">
    <citation type="submission" date="2017-10" db="EMBL/GenBank/DDBJ databases">
        <title>Genome-wide analysis of the first isolated strain mycoplasma dispar GS01.</title>
        <authorList>
            <person name="Hao H."/>
            <person name="Chen S."/>
            <person name="Zhao P."/>
            <person name="Chu Y."/>
            <person name="Liu Y."/>
        </authorList>
    </citation>
    <scope>NUCLEOTIDE SEQUENCE [LARGE SCALE GENOMIC DNA]</scope>
    <source>
        <strain evidence="2">GS01</strain>
    </source>
</reference>
<evidence type="ECO:0000313" key="2">
    <source>
        <dbReference type="EMBL" id="ATP59752.1"/>
    </source>
</evidence>
<keyword evidence="3" id="KW-1185">Reference proteome</keyword>
<keyword evidence="1" id="KW-0472">Membrane</keyword>
<gene>
    <name evidence="2" type="ORF">CSW10_02290</name>
</gene>
<keyword evidence="1" id="KW-1133">Transmembrane helix</keyword>